<comment type="caution">
    <text evidence="8">The sequence shown here is derived from an EMBL/GenBank/DDBJ whole genome shotgun (WGS) entry which is preliminary data.</text>
</comment>
<dbReference type="RefSeq" id="WP_136837709.1">
    <property type="nucleotide sequence ID" value="NZ_SWBQ01000007.1"/>
</dbReference>
<evidence type="ECO:0000313" key="8">
    <source>
        <dbReference type="EMBL" id="TKC03686.1"/>
    </source>
</evidence>
<dbReference type="PANTHER" id="PTHR36174">
    <property type="entry name" value="LIPID II:GLYCINE GLYCYLTRANSFERASE"/>
    <property type="match status" value="1"/>
</dbReference>
<keyword evidence="9" id="KW-1185">Reference proteome</keyword>
<dbReference type="InterPro" id="IPR038740">
    <property type="entry name" value="BioF2-like_GNAT_dom"/>
</dbReference>
<feature type="domain" description="BioF2-like acetyltransferase" evidence="7">
    <location>
        <begin position="156"/>
        <end position="286"/>
    </location>
</feature>
<comment type="similarity">
    <text evidence="1">Belongs to the FemABX family.</text>
</comment>
<dbReference type="EMBL" id="SWBQ01000007">
    <property type="protein sequence ID" value="TKC03686.1"/>
    <property type="molecule type" value="Genomic_DNA"/>
</dbReference>
<gene>
    <name evidence="8" type="ORF">FA047_19175</name>
</gene>
<keyword evidence="3" id="KW-0133">Cell shape</keyword>
<proteinExistence type="inferred from homology"/>
<dbReference type="Pfam" id="PF13480">
    <property type="entry name" value="Acetyltransf_6"/>
    <property type="match status" value="1"/>
</dbReference>
<evidence type="ECO:0000259" key="7">
    <source>
        <dbReference type="Pfam" id="PF13480"/>
    </source>
</evidence>
<evidence type="ECO:0000256" key="1">
    <source>
        <dbReference type="ARBA" id="ARBA00009943"/>
    </source>
</evidence>
<dbReference type="Proteomes" id="UP000307244">
    <property type="component" value="Unassembled WGS sequence"/>
</dbReference>
<dbReference type="GO" id="GO:0008360">
    <property type="term" value="P:regulation of cell shape"/>
    <property type="evidence" value="ECO:0007669"/>
    <property type="project" value="UniProtKB-KW"/>
</dbReference>
<reference evidence="8 9" key="1">
    <citation type="submission" date="2019-04" db="EMBL/GenBank/DDBJ databases">
        <title>Pedobacter sp. RP-3-15 sp. nov., isolated from Arctic soil.</title>
        <authorList>
            <person name="Dahal R.H."/>
            <person name="Kim D.-U."/>
        </authorList>
    </citation>
    <scope>NUCLEOTIDE SEQUENCE [LARGE SCALE GENOMIC DNA]</scope>
    <source>
        <strain evidence="8 9">RP-3-15</strain>
    </source>
</reference>
<evidence type="ECO:0000256" key="5">
    <source>
        <dbReference type="ARBA" id="ARBA00023315"/>
    </source>
</evidence>
<evidence type="ECO:0000256" key="4">
    <source>
        <dbReference type="ARBA" id="ARBA00022984"/>
    </source>
</evidence>
<dbReference type="PANTHER" id="PTHR36174:SF1">
    <property type="entry name" value="LIPID II:GLYCINE GLYCYLTRANSFERASE"/>
    <property type="match status" value="1"/>
</dbReference>
<evidence type="ECO:0000256" key="2">
    <source>
        <dbReference type="ARBA" id="ARBA00022679"/>
    </source>
</evidence>
<dbReference type="InterPro" id="IPR050644">
    <property type="entry name" value="PG_Glycine_Bridge_Synth"/>
</dbReference>
<dbReference type="InterPro" id="IPR003447">
    <property type="entry name" value="FEMABX"/>
</dbReference>
<dbReference type="PROSITE" id="PS51191">
    <property type="entry name" value="FEMABX"/>
    <property type="match status" value="1"/>
</dbReference>
<organism evidence="8 9">
    <name type="scientific">Pedobacter frigoris</name>
    <dbReference type="NCBI Taxonomy" id="2571272"/>
    <lineage>
        <taxon>Bacteria</taxon>
        <taxon>Pseudomonadati</taxon>
        <taxon>Bacteroidota</taxon>
        <taxon>Sphingobacteriia</taxon>
        <taxon>Sphingobacteriales</taxon>
        <taxon>Sphingobacteriaceae</taxon>
        <taxon>Pedobacter</taxon>
    </lineage>
</organism>
<dbReference type="Gene3D" id="3.40.630.30">
    <property type="match status" value="1"/>
</dbReference>
<evidence type="ECO:0000256" key="6">
    <source>
        <dbReference type="ARBA" id="ARBA00023316"/>
    </source>
</evidence>
<keyword evidence="4" id="KW-0573">Peptidoglycan synthesis</keyword>
<dbReference type="GO" id="GO:0016755">
    <property type="term" value="F:aminoacyltransferase activity"/>
    <property type="evidence" value="ECO:0007669"/>
    <property type="project" value="InterPro"/>
</dbReference>
<evidence type="ECO:0000256" key="3">
    <source>
        <dbReference type="ARBA" id="ARBA00022960"/>
    </source>
</evidence>
<dbReference type="GO" id="GO:0009252">
    <property type="term" value="P:peptidoglycan biosynthetic process"/>
    <property type="evidence" value="ECO:0007669"/>
    <property type="project" value="UniProtKB-KW"/>
</dbReference>
<dbReference type="InterPro" id="IPR016181">
    <property type="entry name" value="Acyl_CoA_acyltransferase"/>
</dbReference>
<dbReference type="GO" id="GO:0071555">
    <property type="term" value="P:cell wall organization"/>
    <property type="evidence" value="ECO:0007669"/>
    <property type="project" value="UniProtKB-KW"/>
</dbReference>
<sequence>MKHVITLTQKDTWMAYVERSVNFDFYHTWTYHVLHSAEGDALLFVYEKGLDFIAFPLLKRRIPCSDFFDMSSVYGYSGPISSREFAALSLEFILDFKNALLEFFQEQGIVSVFSRLHPFFNQEPLMENFEGVVENGKVVALDLTISLDEQRKQYQERAHRKIKQLRKRGYYVKEASASEDIQTFLAIYTSNMIRLGASDYYMFNEEYFTQLLKSDEYDARLLFVYDDTGYPICGAIIVLTNQIIQAHLLGTRKEYLSDSPAKLLIDEITLLGRELGMKYYNLGGGLSFKEDSLYEWKKSFSHLTFNYQSWRFIVSRDRYNAILSETGIDKESTIDFFPLYRSQPQKV</sequence>
<keyword evidence="6" id="KW-0961">Cell wall biogenesis/degradation</keyword>
<dbReference type="SUPFAM" id="SSF55729">
    <property type="entry name" value="Acyl-CoA N-acyltransferases (Nat)"/>
    <property type="match status" value="1"/>
</dbReference>
<dbReference type="OrthoDB" id="9785911at2"/>
<keyword evidence="2 8" id="KW-0808">Transferase</keyword>
<protein>
    <submittedName>
        <fullName evidence="8">GNAT family N-acetyltransferase</fullName>
    </submittedName>
</protein>
<keyword evidence="5" id="KW-0012">Acyltransferase</keyword>
<dbReference type="AlphaFoldDB" id="A0A4U1CC73"/>
<name>A0A4U1CC73_9SPHI</name>
<evidence type="ECO:0000313" key="9">
    <source>
        <dbReference type="Proteomes" id="UP000307244"/>
    </source>
</evidence>
<accession>A0A4U1CC73</accession>